<dbReference type="Pfam" id="PF07715">
    <property type="entry name" value="Plug"/>
    <property type="match status" value="1"/>
</dbReference>
<name>A0ABS5JUY7_9BACT</name>
<dbReference type="PANTHER" id="PTHR30069:SF49">
    <property type="entry name" value="OUTER MEMBRANE PROTEIN C"/>
    <property type="match status" value="1"/>
</dbReference>
<dbReference type="InterPro" id="IPR037066">
    <property type="entry name" value="Plug_dom_sf"/>
</dbReference>
<evidence type="ECO:0000256" key="2">
    <source>
        <dbReference type="ARBA" id="ARBA00022448"/>
    </source>
</evidence>
<feature type="chain" id="PRO_5046976692" evidence="10">
    <location>
        <begin position="19"/>
        <end position="745"/>
    </location>
</feature>
<keyword evidence="4 8" id="KW-0812">Transmembrane</keyword>
<keyword evidence="5 9" id="KW-0798">TonB box</keyword>
<evidence type="ECO:0000259" key="12">
    <source>
        <dbReference type="Pfam" id="PF07715"/>
    </source>
</evidence>
<proteinExistence type="inferred from homology"/>
<sequence length="745" mass="83416">MKRLILMMLLSSVCFAMSYSQTLQLLDGQQQTPVINATFSYGSHHGISNKEGEIKIKNDSSSTLYLSHINYGELSISPNQLSEILKIGSLLWNAHNFELQPVSIIALHQTTNDSLTIVFDNHNRLSHDAASVLSQLPEVSLIRKSGSYGFDPVLRGFKYDQLNIIMDGAQSANAACPNRMDPPSSQMPVNMLSQITVLKGPYSLRFGNGIGGTINFKTEPFQFNNNGPLSGRLSGSYESNGGIWRSEGLIAVQQTAYNLKFYGAASSGNNYKDGDGNEVPSSFSRNNIGAIAGFKLTDNQIIKLNISHNYAKNVDFPALAMDLRKDDTWLGSLHHTVTFNKKLVEWNTSLYSTFVDHLMDNYDKIIDPRMADAVTDAKTYNYGGRTEGKWQLGTNHLYLGADYRGDEAEGERSRTFLMGPNSGNTVTDNVWQDAYVSRASVFAEFQQPLNQWKLIYAGRIEYNQADANKPDEMFESLYNEVSSTSFNPSLSLGVSKKLNKSFEAELWLGHAQRSGSITERYINFLPVGVDPFEMIGNPELSSEKNNQLDVILKYQKASTQVQVSGFMAAVNDFISSEIRHDINPKMATAPGVRQFINIDKAVLKGFEITWIQQFTSTISHRLSMAYTHGNNNETDEALPEIPPMDLRYSLFGNFLKNKLQPELTYRHVWKQDRIASSFGETETPAFQLIDLSINYEISKHLQCNASINNLLDETYYEHLTRSVRGGKAAINAPGRNMMFTIVARW</sequence>
<evidence type="ECO:0000313" key="14">
    <source>
        <dbReference type="Proteomes" id="UP000708576"/>
    </source>
</evidence>
<reference evidence="13 14" key="1">
    <citation type="journal article" date="2015" name="Int. J. Syst. Evol. Microbiol.">
        <title>Carboxylicivirga linearis sp. nov., isolated from a sea cucumber culture pond.</title>
        <authorList>
            <person name="Wang F.Q."/>
            <person name="Zhou Y.X."/>
            <person name="Lin X.Z."/>
            <person name="Chen G.J."/>
            <person name="Du Z.J."/>
        </authorList>
    </citation>
    <scope>NUCLEOTIDE SEQUENCE [LARGE SCALE GENOMIC DNA]</scope>
    <source>
        <strain evidence="13 14">FB218</strain>
    </source>
</reference>
<feature type="domain" description="TonB-dependent receptor plug" evidence="12">
    <location>
        <begin position="126"/>
        <end position="213"/>
    </location>
</feature>
<comment type="caution">
    <text evidence="13">The sequence shown here is derived from an EMBL/GenBank/DDBJ whole genome shotgun (WGS) entry which is preliminary data.</text>
</comment>
<evidence type="ECO:0000256" key="6">
    <source>
        <dbReference type="ARBA" id="ARBA00023136"/>
    </source>
</evidence>
<keyword evidence="3 8" id="KW-1134">Transmembrane beta strand</keyword>
<dbReference type="Proteomes" id="UP000708576">
    <property type="component" value="Unassembled WGS sequence"/>
</dbReference>
<feature type="signal peptide" evidence="10">
    <location>
        <begin position="1"/>
        <end position="18"/>
    </location>
</feature>
<dbReference type="Gene3D" id="2.170.130.10">
    <property type="entry name" value="TonB-dependent receptor, plug domain"/>
    <property type="match status" value="1"/>
</dbReference>
<evidence type="ECO:0000256" key="10">
    <source>
        <dbReference type="SAM" id="SignalP"/>
    </source>
</evidence>
<evidence type="ECO:0000256" key="7">
    <source>
        <dbReference type="ARBA" id="ARBA00023237"/>
    </source>
</evidence>
<dbReference type="Pfam" id="PF00593">
    <property type="entry name" value="TonB_dep_Rec_b-barrel"/>
    <property type="match status" value="1"/>
</dbReference>
<keyword evidence="10" id="KW-0732">Signal</keyword>
<keyword evidence="2 8" id="KW-0813">Transport</keyword>
<evidence type="ECO:0000256" key="9">
    <source>
        <dbReference type="RuleBase" id="RU003357"/>
    </source>
</evidence>
<comment type="similarity">
    <text evidence="8 9">Belongs to the TonB-dependent receptor family.</text>
</comment>
<evidence type="ECO:0000313" key="13">
    <source>
        <dbReference type="EMBL" id="MBS2098682.1"/>
    </source>
</evidence>
<dbReference type="CDD" id="cd01347">
    <property type="entry name" value="ligand_gated_channel"/>
    <property type="match status" value="1"/>
</dbReference>
<gene>
    <name evidence="13" type="ORF">KEM10_10365</name>
</gene>
<dbReference type="Gene3D" id="2.40.170.20">
    <property type="entry name" value="TonB-dependent receptor, beta-barrel domain"/>
    <property type="match status" value="1"/>
</dbReference>
<evidence type="ECO:0000256" key="8">
    <source>
        <dbReference type="PROSITE-ProRule" id="PRU01360"/>
    </source>
</evidence>
<keyword evidence="7 8" id="KW-0998">Cell outer membrane</keyword>
<organism evidence="13 14">
    <name type="scientific">Carboxylicivirga linearis</name>
    <dbReference type="NCBI Taxonomy" id="1628157"/>
    <lineage>
        <taxon>Bacteria</taxon>
        <taxon>Pseudomonadati</taxon>
        <taxon>Bacteroidota</taxon>
        <taxon>Bacteroidia</taxon>
        <taxon>Marinilabiliales</taxon>
        <taxon>Marinilabiliaceae</taxon>
        <taxon>Carboxylicivirga</taxon>
    </lineage>
</organism>
<evidence type="ECO:0000256" key="5">
    <source>
        <dbReference type="ARBA" id="ARBA00023077"/>
    </source>
</evidence>
<evidence type="ECO:0000256" key="3">
    <source>
        <dbReference type="ARBA" id="ARBA00022452"/>
    </source>
</evidence>
<dbReference type="InterPro" id="IPR036942">
    <property type="entry name" value="Beta-barrel_TonB_sf"/>
</dbReference>
<evidence type="ECO:0000256" key="4">
    <source>
        <dbReference type="ARBA" id="ARBA00022692"/>
    </source>
</evidence>
<evidence type="ECO:0000259" key="11">
    <source>
        <dbReference type="Pfam" id="PF00593"/>
    </source>
</evidence>
<dbReference type="PANTHER" id="PTHR30069">
    <property type="entry name" value="TONB-DEPENDENT OUTER MEMBRANE RECEPTOR"/>
    <property type="match status" value="1"/>
</dbReference>
<protein>
    <submittedName>
        <fullName evidence="13">TonB-dependent receptor</fullName>
    </submittedName>
</protein>
<dbReference type="RefSeq" id="WP_212215926.1">
    <property type="nucleotide sequence ID" value="NZ_JAGUCO010000006.1"/>
</dbReference>
<dbReference type="PROSITE" id="PS52016">
    <property type="entry name" value="TONB_DEPENDENT_REC_3"/>
    <property type="match status" value="1"/>
</dbReference>
<evidence type="ECO:0000256" key="1">
    <source>
        <dbReference type="ARBA" id="ARBA00004571"/>
    </source>
</evidence>
<keyword evidence="14" id="KW-1185">Reference proteome</keyword>
<feature type="domain" description="TonB-dependent receptor-like beta-barrel" evidence="11">
    <location>
        <begin position="271"/>
        <end position="710"/>
    </location>
</feature>
<keyword evidence="13" id="KW-0675">Receptor</keyword>
<dbReference type="EMBL" id="JAGUCO010000006">
    <property type="protein sequence ID" value="MBS2098682.1"/>
    <property type="molecule type" value="Genomic_DNA"/>
</dbReference>
<dbReference type="InterPro" id="IPR012910">
    <property type="entry name" value="Plug_dom"/>
</dbReference>
<dbReference type="InterPro" id="IPR039426">
    <property type="entry name" value="TonB-dep_rcpt-like"/>
</dbReference>
<dbReference type="InterPro" id="IPR000531">
    <property type="entry name" value="Beta-barrel_TonB"/>
</dbReference>
<comment type="subcellular location">
    <subcellularLocation>
        <location evidence="1 8">Cell outer membrane</location>
        <topology evidence="1 8">Multi-pass membrane protein</topology>
    </subcellularLocation>
</comment>
<keyword evidence="6 8" id="KW-0472">Membrane</keyword>
<accession>A0ABS5JUY7</accession>
<dbReference type="SUPFAM" id="SSF56935">
    <property type="entry name" value="Porins"/>
    <property type="match status" value="1"/>
</dbReference>